<dbReference type="PANTHER" id="PTHR12151:SF25">
    <property type="entry name" value="LINALOOL DEHYDRATASE_ISOMERASE DOMAIN-CONTAINING PROTEIN"/>
    <property type="match status" value="1"/>
</dbReference>
<reference evidence="6" key="1">
    <citation type="submission" date="2018-11" db="EMBL/GenBank/DDBJ databases">
        <title>Shewanella sp. M2.</title>
        <authorList>
            <person name="Hwang Y.J."/>
            <person name="Hwang C.Y."/>
        </authorList>
    </citation>
    <scope>NUCLEOTIDE SEQUENCE [LARGE SCALE GENOMIC DNA]</scope>
    <source>
        <strain evidence="6">LMG 19866</strain>
    </source>
</reference>
<dbReference type="OrthoDB" id="5616157at2"/>
<dbReference type="EMBL" id="CP034015">
    <property type="protein sequence ID" value="AZG74978.1"/>
    <property type="molecule type" value="Genomic_DNA"/>
</dbReference>
<dbReference type="SUPFAM" id="SSF52833">
    <property type="entry name" value="Thioredoxin-like"/>
    <property type="match status" value="1"/>
</dbReference>
<evidence type="ECO:0000256" key="1">
    <source>
        <dbReference type="ARBA" id="ARBA00010996"/>
    </source>
</evidence>
<keyword evidence="4" id="KW-0812">Transmembrane</keyword>
<evidence type="ECO:0000313" key="5">
    <source>
        <dbReference type="EMBL" id="AZG74978.1"/>
    </source>
</evidence>
<dbReference type="InterPro" id="IPR003782">
    <property type="entry name" value="SCO1/SenC"/>
</dbReference>
<name>A0A3G8M225_9GAMM</name>
<evidence type="ECO:0000256" key="4">
    <source>
        <dbReference type="SAM" id="Phobius"/>
    </source>
</evidence>
<dbReference type="Proteomes" id="UP000278035">
    <property type="component" value="Chromosome"/>
</dbReference>
<feature type="disulfide bond" description="Redox-active" evidence="3">
    <location>
        <begin position="77"/>
        <end position="81"/>
    </location>
</feature>
<keyword evidence="4" id="KW-0472">Membrane</keyword>
<keyword evidence="2" id="KW-0479">Metal-binding</keyword>
<feature type="binding site" evidence="2">
    <location>
        <position position="164"/>
    </location>
    <ligand>
        <name>Cu cation</name>
        <dbReference type="ChEBI" id="CHEBI:23378"/>
    </ligand>
</feature>
<dbReference type="GO" id="GO:0046872">
    <property type="term" value="F:metal ion binding"/>
    <property type="evidence" value="ECO:0007669"/>
    <property type="project" value="UniProtKB-KW"/>
</dbReference>
<feature type="binding site" evidence="2">
    <location>
        <position position="77"/>
    </location>
    <ligand>
        <name>Cu cation</name>
        <dbReference type="ChEBI" id="CHEBI:23378"/>
    </ligand>
</feature>
<dbReference type="Gene3D" id="3.40.30.10">
    <property type="entry name" value="Glutaredoxin"/>
    <property type="match status" value="1"/>
</dbReference>
<feature type="binding site" evidence="2">
    <location>
        <position position="81"/>
    </location>
    <ligand>
        <name>Cu cation</name>
        <dbReference type="ChEBI" id="CHEBI:23378"/>
    </ligand>
</feature>
<accession>A0A3G8M225</accession>
<evidence type="ECO:0000256" key="2">
    <source>
        <dbReference type="PIRSR" id="PIRSR603782-1"/>
    </source>
</evidence>
<feature type="transmembrane region" description="Helical" evidence="4">
    <location>
        <begin position="6"/>
        <end position="26"/>
    </location>
</feature>
<keyword evidence="6" id="KW-1185">Reference proteome</keyword>
<protein>
    <recommendedName>
        <fullName evidence="7">SCO family protein</fullName>
    </recommendedName>
</protein>
<keyword evidence="4" id="KW-1133">Transmembrane helix</keyword>
<dbReference type="Pfam" id="PF02630">
    <property type="entry name" value="SCO1-SenC"/>
    <property type="match status" value="1"/>
</dbReference>
<dbReference type="KEGG" id="slj:EGC82_20800"/>
<dbReference type="RefSeq" id="WP_124732445.1">
    <property type="nucleotide sequence ID" value="NZ_CBCSKC010000002.1"/>
</dbReference>
<keyword evidence="3" id="KW-1015">Disulfide bond</keyword>
<evidence type="ECO:0008006" key="7">
    <source>
        <dbReference type="Google" id="ProtNLM"/>
    </source>
</evidence>
<proteinExistence type="inferred from homology"/>
<sequence>MHIKKVVIAMVLICITLGLVPILMVVSQWSADEQAYGISTHGSEQLRFSWQGVDLHTHQFPASSAGYTYLFMGFLSCSEICPIRIQQMMQLEQHIQQDALLTEAEVQFMFVTIDPNNDTLAVRKSLIDDRSPSFVSASLSDDALQLLDRRLSENINLELTSINHVGKLFLLSPNGAVERIYTAQQLSTQKMLLELKQIIYSEI</sequence>
<evidence type="ECO:0000313" key="6">
    <source>
        <dbReference type="Proteomes" id="UP000278035"/>
    </source>
</evidence>
<organism evidence="5 6">
    <name type="scientific">Shewanella livingstonensis</name>
    <dbReference type="NCBI Taxonomy" id="150120"/>
    <lineage>
        <taxon>Bacteria</taxon>
        <taxon>Pseudomonadati</taxon>
        <taxon>Pseudomonadota</taxon>
        <taxon>Gammaproteobacteria</taxon>
        <taxon>Alteromonadales</taxon>
        <taxon>Shewanellaceae</taxon>
        <taxon>Shewanella</taxon>
    </lineage>
</organism>
<dbReference type="PANTHER" id="PTHR12151">
    <property type="entry name" value="ELECTRON TRANSPORT PROTIN SCO1/SENC FAMILY MEMBER"/>
    <property type="match status" value="1"/>
</dbReference>
<comment type="similarity">
    <text evidence="1">Belongs to the SCO1/2 family.</text>
</comment>
<dbReference type="AlphaFoldDB" id="A0A3G8M225"/>
<evidence type="ECO:0000256" key="3">
    <source>
        <dbReference type="PIRSR" id="PIRSR603782-2"/>
    </source>
</evidence>
<dbReference type="InterPro" id="IPR036249">
    <property type="entry name" value="Thioredoxin-like_sf"/>
</dbReference>
<keyword evidence="2" id="KW-0186">Copper</keyword>
<gene>
    <name evidence="5" type="ORF">EGC82_20800</name>
</gene>